<feature type="compositionally biased region" description="Polar residues" evidence="5">
    <location>
        <begin position="70"/>
        <end position="80"/>
    </location>
</feature>
<dbReference type="InterPro" id="IPR007219">
    <property type="entry name" value="XnlR_reg_dom"/>
</dbReference>
<dbReference type="EMBL" id="LGRB01000011">
    <property type="protein sequence ID" value="OCT48682.1"/>
    <property type="molecule type" value="Genomic_DNA"/>
</dbReference>
<evidence type="ECO:0000256" key="4">
    <source>
        <dbReference type="ARBA" id="ARBA00023242"/>
    </source>
</evidence>
<evidence type="ECO:0000259" key="6">
    <source>
        <dbReference type="SMART" id="SM00906"/>
    </source>
</evidence>
<feature type="region of interest" description="Disordered" evidence="5">
    <location>
        <begin position="737"/>
        <end position="759"/>
    </location>
</feature>
<sequence length="831" mass="92063">MTPQHRGDQPKARKRGVLACLCFDGDEITPILIEKIRQIELLERRLVELEGRKTPLYALPPPPPPPPPTASITAGPSLPTTKPDWELFEPSLPGAGFQGQADEEEHGSRQPTRLSSLQRAPGGTQAQHSELDTRLDHRIDENEVSQKTLSPIANSDAISDRVDGMGAVPGDITELTDLDAEQIGYFGKSSTLSFVAHVQKLLVSSRPIPSAGQSATTPIQPARRALPTVVPSEEYSVPPRKEADALLHRFWQKVYPLYPFLDRDQFHRQYSEVWSSSPPEALTSSTVIESSLFTKHAGHRRLLQDKVPDSRRFHILLNAIFAVSCSCDTPNTGLSQAHRGEIYWQRSKSLLELDFDIFNRPNLQFIQAMLYASIYLQSSTELTGACWNLVGVSIRMAQGLGLHNRGSHKIEGTTCGDVDRQPRSHDTLSCLRCRIWAGCVIMDRTLSTTYGRPAMVADALAEQLQLLPSSPVEPAEALTPTRPSDDNGLASFVYSVRLQRTLSMITSTLYETPSSDDVHLPDSTSFGIEVFRAPHLMQKIANGDFRSLVQLEGDLCRWETSLPWCLRVPASAQLLSPDETFTPTFDVQAVALRARPILLHHAQPGVGFRGRKGHDAGSDDENISSALGRALVNHGVHMCIKNAQELVLLLEWVHRAYLEAIPEPWYVIFWLYTCGMVFLLDRHCNISGNDCMSFWNPCLDTLRLYQSTHRTAVRSLKLLELSERSLFPASRAQARAQTSTSVAPQSQQPVHGPAQGHARYQMDAAGGGGVRVGLNPETLSPVAEQPHSISTWSGPEGELPSLCLDDQIDFAWLGTLPFDLYSDENLDELWS</sequence>
<dbReference type="AlphaFoldDB" id="A0A1C1CJR0"/>
<dbReference type="Proteomes" id="UP000094526">
    <property type="component" value="Unassembled WGS sequence"/>
</dbReference>
<keyword evidence="1" id="KW-0805">Transcription regulation</keyword>
<keyword evidence="8" id="KW-1185">Reference proteome</keyword>
<keyword evidence="3" id="KW-0804">Transcription</keyword>
<dbReference type="OrthoDB" id="4132787at2759"/>
<dbReference type="GO" id="GO:0000978">
    <property type="term" value="F:RNA polymerase II cis-regulatory region sequence-specific DNA binding"/>
    <property type="evidence" value="ECO:0007669"/>
    <property type="project" value="TreeGrafter"/>
</dbReference>
<feature type="domain" description="Xylanolytic transcriptional activator regulatory" evidence="6">
    <location>
        <begin position="386"/>
        <end position="474"/>
    </location>
</feature>
<feature type="compositionally biased region" description="Pro residues" evidence="5">
    <location>
        <begin position="58"/>
        <end position="69"/>
    </location>
</feature>
<dbReference type="GO" id="GO:0000981">
    <property type="term" value="F:DNA-binding transcription factor activity, RNA polymerase II-specific"/>
    <property type="evidence" value="ECO:0007669"/>
    <property type="project" value="TreeGrafter"/>
</dbReference>
<gene>
    <name evidence="7" type="ORF">CLCR_04542</name>
</gene>
<feature type="region of interest" description="Disordered" evidence="5">
    <location>
        <begin position="56"/>
        <end position="156"/>
    </location>
</feature>
<feature type="region of interest" description="Disordered" evidence="5">
    <location>
        <begin position="771"/>
        <end position="791"/>
    </location>
</feature>
<dbReference type="PANTHER" id="PTHR47424">
    <property type="entry name" value="REGULATORY PROTEIN GAL4"/>
    <property type="match status" value="1"/>
</dbReference>
<dbReference type="VEuPathDB" id="FungiDB:G647_03216"/>
<evidence type="ECO:0000256" key="1">
    <source>
        <dbReference type="ARBA" id="ARBA00023015"/>
    </source>
</evidence>
<dbReference type="SMART" id="SM00906">
    <property type="entry name" value="Fungal_trans"/>
    <property type="match status" value="1"/>
</dbReference>
<dbReference type="Pfam" id="PF04082">
    <property type="entry name" value="Fungal_trans"/>
    <property type="match status" value="1"/>
</dbReference>
<comment type="caution">
    <text evidence="7">The sequence shown here is derived from an EMBL/GenBank/DDBJ whole genome shotgun (WGS) entry which is preliminary data.</text>
</comment>
<keyword evidence="4" id="KW-0539">Nucleus</keyword>
<dbReference type="VEuPathDB" id="FungiDB:CLCR_04542"/>
<dbReference type="STRING" id="86049.A0A1C1CJR0"/>
<evidence type="ECO:0000313" key="8">
    <source>
        <dbReference type="Proteomes" id="UP000094526"/>
    </source>
</evidence>
<reference evidence="8" key="1">
    <citation type="submission" date="2015-07" db="EMBL/GenBank/DDBJ databases">
        <authorList>
            <person name="Teixeira M.M."/>
            <person name="Souza R.C."/>
            <person name="Almeida L.G."/>
            <person name="Vicente V.A."/>
            <person name="de Hoog S."/>
            <person name="Bocca A.L."/>
            <person name="de Almeida S.R."/>
            <person name="Vasconcelos A.T."/>
            <person name="Felipe M.S."/>
        </authorList>
    </citation>
    <scope>NUCLEOTIDE SEQUENCE [LARGE SCALE GENOMIC DNA]</scope>
    <source>
        <strain evidence="8">KSF</strain>
    </source>
</reference>
<dbReference type="GO" id="GO:0005634">
    <property type="term" value="C:nucleus"/>
    <property type="evidence" value="ECO:0007669"/>
    <property type="project" value="TreeGrafter"/>
</dbReference>
<evidence type="ECO:0000313" key="7">
    <source>
        <dbReference type="EMBL" id="OCT48682.1"/>
    </source>
</evidence>
<dbReference type="PANTHER" id="PTHR47424:SF3">
    <property type="entry name" value="REGULATORY PROTEIN GAL4"/>
    <property type="match status" value="1"/>
</dbReference>
<dbReference type="CDD" id="cd12148">
    <property type="entry name" value="fungal_TF_MHR"/>
    <property type="match status" value="1"/>
</dbReference>
<feature type="compositionally biased region" description="Polar residues" evidence="5">
    <location>
        <begin position="145"/>
        <end position="156"/>
    </location>
</feature>
<dbReference type="GO" id="GO:0008270">
    <property type="term" value="F:zinc ion binding"/>
    <property type="evidence" value="ECO:0007669"/>
    <property type="project" value="InterPro"/>
</dbReference>
<evidence type="ECO:0000256" key="3">
    <source>
        <dbReference type="ARBA" id="ARBA00023163"/>
    </source>
</evidence>
<accession>A0A1C1CJR0</accession>
<protein>
    <recommendedName>
        <fullName evidence="6">Xylanolytic transcriptional activator regulatory domain-containing protein</fullName>
    </recommendedName>
</protein>
<feature type="compositionally biased region" description="Polar residues" evidence="5">
    <location>
        <begin position="109"/>
        <end position="128"/>
    </location>
</feature>
<dbReference type="GO" id="GO:0006351">
    <property type="term" value="P:DNA-templated transcription"/>
    <property type="evidence" value="ECO:0007669"/>
    <property type="project" value="InterPro"/>
</dbReference>
<organism evidence="7 8">
    <name type="scientific">Cladophialophora carrionii</name>
    <dbReference type="NCBI Taxonomy" id="86049"/>
    <lineage>
        <taxon>Eukaryota</taxon>
        <taxon>Fungi</taxon>
        <taxon>Dikarya</taxon>
        <taxon>Ascomycota</taxon>
        <taxon>Pezizomycotina</taxon>
        <taxon>Eurotiomycetes</taxon>
        <taxon>Chaetothyriomycetidae</taxon>
        <taxon>Chaetothyriales</taxon>
        <taxon>Herpotrichiellaceae</taxon>
        <taxon>Cladophialophora</taxon>
    </lineage>
</organism>
<proteinExistence type="predicted"/>
<evidence type="ECO:0000256" key="5">
    <source>
        <dbReference type="SAM" id="MobiDB-lite"/>
    </source>
</evidence>
<dbReference type="GO" id="GO:0000435">
    <property type="term" value="P:positive regulation of transcription from RNA polymerase II promoter by galactose"/>
    <property type="evidence" value="ECO:0007669"/>
    <property type="project" value="TreeGrafter"/>
</dbReference>
<feature type="compositionally biased region" description="Polar residues" evidence="5">
    <location>
        <begin position="737"/>
        <end position="749"/>
    </location>
</feature>
<keyword evidence="2" id="KW-0238">DNA-binding</keyword>
<name>A0A1C1CJR0_9EURO</name>
<feature type="compositionally biased region" description="Basic and acidic residues" evidence="5">
    <location>
        <begin position="129"/>
        <end position="141"/>
    </location>
</feature>
<dbReference type="InterPro" id="IPR051127">
    <property type="entry name" value="Fungal_SecMet_Regulators"/>
</dbReference>
<evidence type="ECO:0000256" key="2">
    <source>
        <dbReference type="ARBA" id="ARBA00023125"/>
    </source>
</evidence>